<keyword evidence="4 7" id="KW-0812">Transmembrane</keyword>
<feature type="transmembrane region" description="Helical" evidence="7">
    <location>
        <begin position="252"/>
        <end position="270"/>
    </location>
</feature>
<dbReference type="InterPro" id="IPR020846">
    <property type="entry name" value="MFS_dom"/>
</dbReference>
<proteinExistence type="predicted"/>
<evidence type="ECO:0000313" key="10">
    <source>
        <dbReference type="Proteomes" id="UP000269148"/>
    </source>
</evidence>
<keyword evidence="5 7" id="KW-1133">Transmembrane helix</keyword>
<dbReference type="Gene3D" id="1.20.1250.20">
    <property type="entry name" value="MFS general substrate transporter like domains"/>
    <property type="match status" value="1"/>
</dbReference>
<feature type="transmembrane region" description="Helical" evidence="7">
    <location>
        <begin position="219"/>
        <end position="240"/>
    </location>
</feature>
<dbReference type="GO" id="GO:0005886">
    <property type="term" value="C:plasma membrane"/>
    <property type="evidence" value="ECO:0007669"/>
    <property type="project" value="UniProtKB-SubCell"/>
</dbReference>
<dbReference type="Proteomes" id="UP000269148">
    <property type="component" value="Unassembled WGS sequence"/>
</dbReference>
<dbReference type="Pfam" id="PF07690">
    <property type="entry name" value="MFS_1"/>
    <property type="match status" value="1"/>
</dbReference>
<comment type="subcellular location">
    <subcellularLocation>
        <location evidence="1">Cell membrane</location>
        <topology evidence="1">Multi-pass membrane protein</topology>
    </subcellularLocation>
</comment>
<feature type="transmembrane region" description="Helical" evidence="7">
    <location>
        <begin position="343"/>
        <end position="362"/>
    </location>
</feature>
<dbReference type="AlphaFoldDB" id="A0A1J0MX56"/>
<name>A0A1J0MX56_STRIN</name>
<reference evidence="9 10" key="1">
    <citation type="submission" date="2018-06" db="EMBL/GenBank/DDBJ databases">
        <title>Mutators as drivers of adaptation in pathogenic bacteria and a risk factor for host jumps and vaccine escape.</title>
        <authorList>
            <person name="Barnes A.C."/>
            <person name="Silayeva O."/>
        </authorList>
    </citation>
    <scope>NUCLEOTIDE SEQUENCE [LARGE SCALE GENOMIC DNA]</scope>
    <source>
        <strain evidence="9 10">QMA0445</strain>
    </source>
</reference>
<evidence type="ECO:0000313" key="9">
    <source>
        <dbReference type="EMBL" id="RLU59088.1"/>
    </source>
</evidence>
<dbReference type="STRING" id="1346.BMF34_01395"/>
<sequence length="397" mass="43502">MMHKNEGKLLASVGISKIGNVMYDYGNSTWLAGLGILGQKYIGYYQLAENVISLLLNPIGGAVADRFKRRKILLVTDLIASIMCLTLGLFGTKDIMLWGLIVVNGVLAVLHAFSGTSFRSYVANLVEEDRLVAFNAHLEMLSQIVSVSSPILAFLFVDRFGLKPTLISDGISFMVSFLILLSLKAPEGHVTENKQRVTVKEIFMDIIEGLKFVSTEKEIFFLLIIASLVNFFIAAYNYLIPFTNQLFSNQSSYASLLTAGALGAILGAFLSSKVFKNTYKSLLLSLALSGLGLTLLTVFATLGLPIIVILLGNLIFSLFLTIFNIHFFTLVSKKVPAELLGRVFSSIYTVAIVFMPLGTFLMTVLPSSVDRRSFLVIGLAITVLSAFAYSYAVKNFK</sequence>
<dbReference type="InterPro" id="IPR036259">
    <property type="entry name" value="MFS_trans_sf"/>
</dbReference>
<dbReference type="eggNOG" id="COG2814">
    <property type="taxonomic scope" value="Bacteria"/>
</dbReference>
<evidence type="ECO:0000256" key="6">
    <source>
        <dbReference type="ARBA" id="ARBA00023136"/>
    </source>
</evidence>
<accession>A0A1J0MX56</accession>
<dbReference type="KEGG" id="siz:SI82_01465"/>
<dbReference type="PROSITE" id="PS50850">
    <property type="entry name" value="MFS"/>
    <property type="match status" value="1"/>
</dbReference>
<evidence type="ECO:0000256" key="3">
    <source>
        <dbReference type="ARBA" id="ARBA00022475"/>
    </source>
</evidence>
<organism evidence="9 10">
    <name type="scientific">Streptococcus iniae</name>
    <name type="common">Streptococcus shiloi</name>
    <dbReference type="NCBI Taxonomy" id="1346"/>
    <lineage>
        <taxon>Bacteria</taxon>
        <taxon>Bacillati</taxon>
        <taxon>Bacillota</taxon>
        <taxon>Bacilli</taxon>
        <taxon>Lactobacillales</taxon>
        <taxon>Streptococcaceae</taxon>
        <taxon>Streptococcus</taxon>
    </lineage>
</organism>
<feature type="domain" description="Major facilitator superfamily (MFS) profile" evidence="8">
    <location>
        <begin position="1"/>
        <end position="397"/>
    </location>
</feature>
<keyword evidence="3" id="KW-1003">Cell membrane</keyword>
<feature type="transmembrane region" description="Helical" evidence="7">
    <location>
        <begin position="72"/>
        <end position="89"/>
    </location>
</feature>
<keyword evidence="2" id="KW-0813">Transport</keyword>
<keyword evidence="6 7" id="KW-0472">Membrane</keyword>
<dbReference type="SUPFAM" id="SSF103473">
    <property type="entry name" value="MFS general substrate transporter"/>
    <property type="match status" value="1"/>
</dbReference>
<dbReference type="CDD" id="cd06173">
    <property type="entry name" value="MFS_MefA_like"/>
    <property type="match status" value="1"/>
</dbReference>
<comment type="caution">
    <text evidence="9">The sequence shown here is derived from an EMBL/GenBank/DDBJ whole genome shotgun (WGS) entry which is preliminary data.</text>
</comment>
<protein>
    <submittedName>
        <fullName evidence="9">MFS transporter</fullName>
    </submittedName>
</protein>
<feature type="transmembrane region" description="Helical" evidence="7">
    <location>
        <begin position="306"/>
        <end position="331"/>
    </location>
</feature>
<evidence type="ECO:0000259" key="8">
    <source>
        <dbReference type="PROSITE" id="PS50850"/>
    </source>
</evidence>
<evidence type="ECO:0000256" key="2">
    <source>
        <dbReference type="ARBA" id="ARBA00022448"/>
    </source>
</evidence>
<evidence type="ECO:0000256" key="5">
    <source>
        <dbReference type="ARBA" id="ARBA00022989"/>
    </source>
</evidence>
<dbReference type="GO" id="GO:0022857">
    <property type="term" value="F:transmembrane transporter activity"/>
    <property type="evidence" value="ECO:0007669"/>
    <property type="project" value="InterPro"/>
</dbReference>
<dbReference type="OrthoDB" id="9775268at2"/>
<gene>
    <name evidence="9" type="ORF">DIY07_01145</name>
</gene>
<dbReference type="PANTHER" id="PTHR23513">
    <property type="entry name" value="INTEGRAL MEMBRANE EFFLUX PROTEIN-RELATED"/>
    <property type="match status" value="1"/>
</dbReference>
<dbReference type="InterPro" id="IPR011701">
    <property type="entry name" value="MFS"/>
</dbReference>
<evidence type="ECO:0000256" key="1">
    <source>
        <dbReference type="ARBA" id="ARBA00004651"/>
    </source>
</evidence>
<dbReference type="PANTHER" id="PTHR23513:SF11">
    <property type="entry name" value="STAPHYLOFERRIN A TRANSPORTER"/>
    <property type="match status" value="1"/>
</dbReference>
<dbReference type="EMBL" id="QLQD01000013">
    <property type="protein sequence ID" value="RLU59088.1"/>
    <property type="molecule type" value="Genomic_DNA"/>
</dbReference>
<feature type="transmembrane region" description="Helical" evidence="7">
    <location>
        <begin position="95"/>
        <end position="113"/>
    </location>
</feature>
<feature type="transmembrane region" description="Helical" evidence="7">
    <location>
        <begin position="374"/>
        <end position="393"/>
    </location>
</feature>
<evidence type="ECO:0000256" key="4">
    <source>
        <dbReference type="ARBA" id="ARBA00022692"/>
    </source>
</evidence>
<feature type="transmembrane region" description="Helical" evidence="7">
    <location>
        <begin position="282"/>
        <end position="300"/>
    </location>
</feature>
<evidence type="ECO:0000256" key="7">
    <source>
        <dbReference type="SAM" id="Phobius"/>
    </source>
</evidence>